<accession>A0AAE1CX73</accession>
<dbReference type="AlphaFoldDB" id="A0AAE1CX73"/>
<organism evidence="1 2">
    <name type="scientific">Elysia crispata</name>
    <name type="common">lettuce slug</name>
    <dbReference type="NCBI Taxonomy" id="231223"/>
    <lineage>
        <taxon>Eukaryota</taxon>
        <taxon>Metazoa</taxon>
        <taxon>Spiralia</taxon>
        <taxon>Lophotrochozoa</taxon>
        <taxon>Mollusca</taxon>
        <taxon>Gastropoda</taxon>
        <taxon>Heterobranchia</taxon>
        <taxon>Euthyneura</taxon>
        <taxon>Panpulmonata</taxon>
        <taxon>Sacoglossa</taxon>
        <taxon>Placobranchoidea</taxon>
        <taxon>Plakobranchidae</taxon>
        <taxon>Elysia</taxon>
    </lineage>
</organism>
<evidence type="ECO:0000313" key="2">
    <source>
        <dbReference type="Proteomes" id="UP001283361"/>
    </source>
</evidence>
<reference evidence="1" key="1">
    <citation type="journal article" date="2023" name="G3 (Bethesda)">
        <title>A reference genome for the long-term kleptoplast-retaining sea slug Elysia crispata morphotype clarki.</title>
        <authorList>
            <person name="Eastman K.E."/>
            <person name="Pendleton A.L."/>
            <person name="Shaikh M.A."/>
            <person name="Suttiyut T."/>
            <person name="Ogas R."/>
            <person name="Tomko P."/>
            <person name="Gavelis G."/>
            <person name="Widhalm J.R."/>
            <person name="Wisecaver J.H."/>
        </authorList>
    </citation>
    <scope>NUCLEOTIDE SEQUENCE</scope>
    <source>
        <strain evidence="1">ECLA1</strain>
    </source>
</reference>
<keyword evidence="2" id="KW-1185">Reference proteome</keyword>
<evidence type="ECO:0000313" key="1">
    <source>
        <dbReference type="EMBL" id="KAK3741376.1"/>
    </source>
</evidence>
<dbReference type="EMBL" id="JAWDGP010006429">
    <property type="protein sequence ID" value="KAK3741376.1"/>
    <property type="molecule type" value="Genomic_DNA"/>
</dbReference>
<sequence length="210" mass="23462">MLLKVGSVSRDDKDVKCLIGGIVSARCMLDIYVIPEKPVCEPLQFTQNGAMIYLRCTADRVYPKARCIFNTQKSAQVGQVQVTHRPSSRHPGDKEVTCELRMPVRSYAAGDYYFRVAVQADVPHLSPDDFVQGDNISLQLNEVALESHIGNEVFEVEEGNDLTRKIRITGNPPPNRFSFMMQPSKDSNSLNVIDSDYTLSYSSGSLQLEL</sequence>
<name>A0AAE1CX73_9GAST</name>
<proteinExistence type="predicted"/>
<dbReference type="Proteomes" id="UP001283361">
    <property type="component" value="Unassembled WGS sequence"/>
</dbReference>
<comment type="caution">
    <text evidence="1">The sequence shown here is derived from an EMBL/GenBank/DDBJ whole genome shotgun (WGS) entry which is preliminary data.</text>
</comment>
<gene>
    <name evidence="1" type="ORF">RRG08_034421</name>
</gene>
<protein>
    <submittedName>
        <fullName evidence="1">Uncharacterized protein</fullName>
    </submittedName>
</protein>